<evidence type="ECO:0000313" key="9">
    <source>
        <dbReference type="EMBL" id="NVF16124.1"/>
    </source>
</evidence>
<dbReference type="GO" id="GO:0071555">
    <property type="term" value="P:cell wall organization"/>
    <property type="evidence" value="ECO:0007669"/>
    <property type="project" value="UniProtKB-UniRule"/>
</dbReference>
<protein>
    <submittedName>
        <fullName evidence="9">L,D-transpeptidase family protein</fullName>
    </submittedName>
</protein>
<dbReference type="InterPro" id="IPR036365">
    <property type="entry name" value="PGBD-like_sf"/>
</dbReference>
<evidence type="ECO:0000259" key="8">
    <source>
        <dbReference type="PROSITE" id="PS52029"/>
    </source>
</evidence>
<keyword evidence="10" id="KW-1185">Reference proteome</keyword>
<organism evidence="9 10">
    <name type="scientific">Vreelandella maris</name>
    <dbReference type="NCBI Taxonomy" id="2729617"/>
    <lineage>
        <taxon>Bacteria</taxon>
        <taxon>Pseudomonadati</taxon>
        <taxon>Pseudomonadota</taxon>
        <taxon>Gammaproteobacteria</taxon>
        <taxon>Oceanospirillales</taxon>
        <taxon>Halomonadaceae</taxon>
        <taxon>Vreelandella</taxon>
    </lineage>
</organism>
<dbReference type="Gene3D" id="2.40.440.10">
    <property type="entry name" value="L,D-transpeptidase catalytic domain-like"/>
    <property type="match status" value="1"/>
</dbReference>
<dbReference type="Pfam" id="PF20142">
    <property type="entry name" value="Scaffold"/>
    <property type="match status" value="1"/>
</dbReference>
<dbReference type="InterPro" id="IPR038063">
    <property type="entry name" value="Transpep_catalytic_dom"/>
</dbReference>
<sequence length="546" mass="61018">MNERQPLRRWAIGSALCLTLTYGPLGISPVYADSASDPLQQAIAQQLSSADAQQLPITEFYQLSDGQPAWQAADAVESLVEALNSLENDGLVPADYHADTLLGEFQRSQSGDDAAQASFDIKATRSLLLALDHLERGKVNPRDVEPQWDAPRPESDYSLLRVVHAVEDRALDNATELARPSSGEYQQLRDALKQHYQLANLGSAPYLASREESLRPGDEADDVIVLRQRLALWGETDLMVADSSAYPLIDVQAASNQRVFDAPLESAVKRFQRRHLLQEDGVVGEQTRLALNTPVSARIDQLRVNLERARWIRPMQSAEPRVWVDIAGYRMHYVRPNGQHWDARVVVGSPRRETPIIHSTISHLTINPSWTIPPTIMREDVLPRVRADIDYLARQNIRVISPSGEPLVAEEIDWQRPSGVMLRQVAGSGNPLGRVVVRFPNNDMIYLHDTPARGLFQRNQRALSSGCVRVEGVAELAQMLLQDTGSRYQFSTLLSGGSDRNVNLTQRIPIALHYLTAWPNAQGEVEFRPDIYRRDATLLAALQRPV</sequence>
<evidence type="ECO:0000256" key="1">
    <source>
        <dbReference type="ARBA" id="ARBA00004752"/>
    </source>
</evidence>
<keyword evidence="3" id="KW-0808">Transferase</keyword>
<evidence type="ECO:0000256" key="2">
    <source>
        <dbReference type="ARBA" id="ARBA00005992"/>
    </source>
</evidence>
<dbReference type="PROSITE" id="PS52029">
    <property type="entry name" value="LD_TPASE"/>
    <property type="match status" value="1"/>
</dbReference>
<dbReference type="Gene3D" id="1.10.101.10">
    <property type="entry name" value="PGBD-like superfamily/PGBD"/>
    <property type="match status" value="1"/>
</dbReference>
<dbReference type="PANTHER" id="PTHR41533:SF2">
    <property type="entry name" value="BLR7131 PROTEIN"/>
    <property type="match status" value="1"/>
</dbReference>
<evidence type="ECO:0000256" key="4">
    <source>
        <dbReference type="ARBA" id="ARBA00022960"/>
    </source>
</evidence>
<evidence type="ECO:0000256" key="7">
    <source>
        <dbReference type="PROSITE-ProRule" id="PRU01373"/>
    </source>
</evidence>
<dbReference type="InterPro" id="IPR002477">
    <property type="entry name" value="Peptidoglycan-bd-like"/>
</dbReference>
<feature type="active site" description="Proton donor/acceptor" evidence="7">
    <location>
        <position position="448"/>
    </location>
</feature>
<dbReference type="InterPro" id="IPR036366">
    <property type="entry name" value="PGBDSf"/>
</dbReference>
<dbReference type="GO" id="GO:0016740">
    <property type="term" value="F:transferase activity"/>
    <property type="evidence" value="ECO:0007669"/>
    <property type="project" value="UniProtKB-KW"/>
</dbReference>
<dbReference type="InterPro" id="IPR052905">
    <property type="entry name" value="LD-transpeptidase_YkuD-like"/>
</dbReference>
<dbReference type="Pfam" id="PF01471">
    <property type="entry name" value="PG_binding_1"/>
    <property type="match status" value="1"/>
</dbReference>
<dbReference type="Proteomes" id="UP000589984">
    <property type="component" value="Unassembled WGS sequence"/>
</dbReference>
<reference evidence="9 10" key="1">
    <citation type="submission" date="2020-06" db="EMBL/GenBank/DDBJ databases">
        <title>Halomonas sp. QX-1 draft genome sequence.</title>
        <authorList>
            <person name="Qiu X."/>
        </authorList>
    </citation>
    <scope>NUCLEOTIDE SEQUENCE [LARGE SCALE GENOMIC DNA]</scope>
    <source>
        <strain evidence="9 10">QX-1</strain>
    </source>
</reference>
<feature type="domain" description="L,D-TPase catalytic" evidence="8">
    <location>
        <begin position="320"/>
        <end position="491"/>
    </location>
</feature>
<dbReference type="RefSeq" id="WP_176304716.1">
    <property type="nucleotide sequence ID" value="NZ_JABWCV010000028.1"/>
</dbReference>
<dbReference type="GO" id="GO:0009252">
    <property type="term" value="P:peptidoglycan biosynthetic process"/>
    <property type="evidence" value="ECO:0007669"/>
    <property type="project" value="UniProtKB-UniPathway"/>
</dbReference>
<name>A0A7Y6VA60_9GAMM</name>
<evidence type="ECO:0000256" key="3">
    <source>
        <dbReference type="ARBA" id="ARBA00022679"/>
    </source>
</evidence>
<dbReference type="GO" id="GO:0004180">
    <property type="term" value="F:carboxypeptidase activity"/>
    <property type="evidence" value="ECO:0007669"/>
    <property type="project" value="UniProtKB-ARBA"/>
</dbReference>
<comment type="pathway">
    <text evidence="1 7">Cell wall biogenesis; peptidoglycan biosynthesis.</text>
</comment>
<dbReference type="AlphaFoldDB" id="A0A7Y6VA60"/>
<dbReference type="PANTHER" id="PTHR41533">
    <property type="entry name" value="L,D-TRANSPEPTIDASE HI_1667-RELATED"/>
    <property type="match status" value="1"/>
</dbReference>
<proteinExistence type="inferred from homology"/>
<dbReference type="Pfam" id="PF03734">
    <property type="entry name" value="YkuD"/>
    <property type="match status" value="1"/>
</dbReference>
<dbReference type="GO" id="GO:0008360">
    <property type="term" value="P:regulation of cell shape"/>
    <property type="evidence" value="ECO:0007669"/>
    <property type="project" value="UniProtKB-UniRule"/>
</dbReference>
<comment type="similarity">
    <text evidence="2">Belongs to the YkuD family.</text>
</comment>
<comment type="caution">
    <text evidence="9">The sequence shown here is derived from an EMBL/GenBank/DDBJ whole genome shotgun (WGS) entry which is preliminary data.</text>
</comment>
<feature type="active site" description="Nucleophile" evidence="7">
    <location>
        <position position="467"/>
    </location>
</feature>
<evidence type="ECO:0000256" key="5">
    <source>
        <dbReference type="ARBA" id="ARBA00022984"/>
    </source>
</evidence>
<dbReference type="InterPro" id="IPR045380">
    <property type="entry name" value="LD_TPept_scaffold_dom"/>
</dbReference>
<dbReference type="InterPro" id="IPR005490">
    <property type="entry name" value="LD_TPept_cat_dom"/>
</dbReference>
<accession>A0A7Y6VA60</accession>
<keyword evidence="4 7" id="KW-0133">Cell shape</keyword>
<dbReference type="CDD" id="cd16913">
    <property type="entry name" value="YkuD_like"/>
    <property type="match status" value="1"/>
</dbReference>
<dbReference type="UniPathway" id="UPA00219"/>
<gene>
    <name evidence="9" type="ORF">HUO07_18430</name>
</gene>
<keyword evidence="5 7" id="KW-0573">Peptidoglycan synthesis</keyword>
<dbReference type="EMBL" id="JABWCV010000028">
    <property type="protein sequence ID" value="NVF16124.1"/>
    <property type="molecule type" value="Genomic_DNA"/>
</dbReference>
<dbReference type="SUPFAM" id="SSF47090">
    <property type="entry name" value="PGBD-like"/>
    <property type="match status" value="1"/>
</dbReference>
<evidence type="ECO:0000313" key="10">
    <source>
        <dbReference type="Proteomes" id="UP000589984"/>
    </source>
</evidence>
<evidence type="ECO:0000256" key="6">
    <source>
        <dbReference type="ARBA" id="ARBA00023316"/>
    </source>
</evidence>
<dbReference type="SUPFAM" id="SSF141523">
    <property type="entry name" value="L,D-transpeptidase catalytic domain-like"/>
    <property type="match status" value="1"/>
</dbReference>
<keyword evidence="6 7" id="KW-0961">Cell wall biogenesis/degradation</keyword>